<dbReference type="InterPro" id="IPR047153">
    <property type="entry name" value="TRIM45/56/19-like"/>
</dbReference>
<dbReference type="SUPFAM" id="SSF52047">
    <property type="entry name" value="RNI-like"/>
    <property type="match status" value="1"/>
</dbReference>
<dbReference type="Pfam" id="PF13516">
    <property type="entry name" value="LRR_6"/>
    <property type="match status" value="4"/>
</dbReference>
<evidence type="ECO:0000313" key="8">
    <source>
        <dbReference type="Proteomes" id="UP000663844"/>
    </source>
</evidence>
<dbReference type="PANTHER" id="PTHR25462:SF296">
    <property type="entry name" value="MEIOTIC P26, ISOFORM F"/>
    <property type="match status" value="1"/>
</dbReference>
<dbReference type="SMART" id="SM00184">
    <property type="entry name" value="RING"/>
    <property type="match status" value="1"/>
</dbReference>
<comment type="caution">
    <text evidence="7">The sequence shown here is derived from an EMBL/GenBank/DDBJ whole genome shotgun (WGS) entry which is preliminary data.</text>
</comment>
<reference evidence="7" key="1">
    <citation type="submission" date="2021-02" db="EMBL/GenBank/DDBJ databases">
        <authorList>
            <person name="Nowell W R."/>
        </authorList>
    </citation>
    <scope>NUCLEOTIDE SEQUENCE</scope>
</reference>
<dbReference type="InterPro" id="IPR001611">
    <property type="entry name" value="Leu-rich_rpt"/>
</dbReference>
<dbReference type="InterPro" id="IPR013083">
    <property type="entry name" value="Znf_RING/FYVE/PHD"/>
</dbReference>
<dbReference type="InterPro" id="IPR017907">
    <property type="entry name" value="Znf_RING_CS"/>
</dbReference>
<evidence type="ECO:0000256" key="3">
    <source>
        <dbReference type="ARBA" id="ARBA00022833"/>
    </source>
</evidence>
<evidence type="ECO:0000313" key="7">
    <source>
        <dbReference type="EMBL" id="CAF4051567.1"/>
    </source>
</evidence>
<keyword evidence="2 4" id="KW-0863">Zinc-finger</keyword>
<dbReference type="EMBL" id="CAJOAZ010004265">
    <property type="protein sequence ID" value="CAF4051567.1"/>
    <property type="molecule type" value="Genomic_DNA"/>
</dbReference>
<dbReference type="InterPro" id="IPR032675">
    <property type="entry name" value="LRR_dom_sf"/>
</dbReference>
<dbReference type="InterPro" id="IPR001841">
    <property type="entry name" value="Znf_RING"/>
</dbReference>
<evidence type="ECO:0000256" key="2">
    <source>
        <dbReference type="ARBA" id="ARBA00022771"/>
    </source>
</evidence>
<evidence type="ECO:0000259" key="6">
    <source>
        <dbReference type="PROSITE" id="PS50119"/>
    </source>
</evidence>
<evidence type="ECO:0000256" key="1">
    <source>
        <dbReference type="ARBA" id="ARBA00022723"/>
    </source>
</evidence>
<organism evidence="7 8">
    <name type="scientific">Adineta steineri</name>
    <dbReference type="NCBI Taxonomy" id="433720"/>
    <lineage>
        <taxon>Eukaryota</taxon>
        <taxon>Metazoa</taxon>
        <taxon>Spiralia</taxon>
        <taxon>Gnathifera</taxon>
        <taxon>Rotifera</taxon>
        <taxon>Eurotatoria</taxon>
        <taxon>Bdelloidea</taxon>
        <taxon>Adinetida</taxon>
        <taxon>Adinetidae</taxon>
        <taxon>Adineta</taxon>
    </lineage>
</organism>
<keyword evidence="3" id="KW-0862">Zinc</keyword>
<dbReference type="SUPFAM" id="SSF57850">
    <property type="entry name" value="RING/U-box"/>
    <property type="match status" value="1"/>
</dbReference>
<dbReference type="Proteomes" id="UP000663844">
    <property type="component" value="Unassembled WGS sequence"/>
</dbReference>
<dbReference type="PROSITE" id="PS00518">
    <property type="entry name" value="ZF_RING_1"/>
    <property type="match status" value="1"/>
</dbReference>
<dbReference type="SUPFAM" id="SSF57845">
    <property type="entry name" value="B-box zinc-binding domain"/>
    <property type="match status" value="1"/>
</dbReference>
<accession>A0A819RQ60</accession>
<keyword evidence="1" id="KW-0479">Metal-binding</keyword>
<evidence type="ECO:0000259" key="5">
    <source>
        <dbReference type="PROSITE" id="PS50089"/>
    </source>
</evidence>
<dbReference type="AlphaFoldDB" id="A0A819RQ60"/>
<feature type="domain" description="B box-type" evidence="6">
    <location>
        <begin position="142"/>
        <end position="183"/>
    </location>
</feature>
<name>A0A819RQ60_9BILA</name>
<dbReference type="Pfam" id="PF15227">
    <property type="entry name" value="zf-C3HC4_4"/>
    <property type="match status" value="1"/>
</dbReference>
<proteinExistence type="predicted"/>
<evidence type="ECO:0000256" key="4">
    <source>
        <dbReference type="PROSITE-ProRule" id="PRU00024"/>
    </source>
</evidence>
<dbReference type="GO" id="GO:0008270">
    <property type="term" value="F:zinc ion binding"/>
    <property type="evidence" value="ECO:0007669"/>
    <property type="project" value="UniProtKB-KW"/>
</dbReference>
<feature type="domain" description="RING-type" evidence="5">
    <location>
        <begin position="20"/>
        <end position="59"/>
    </location>
</feature>
<dbReference type="Gene3D" id="3.80.10.10">
    <property type="entry name" value="Ribonuclease Inhibitor"/>
    <property type="match status" value="2"/>
</dbReference>
<dbReference type="PANTHER" id="PTHR25462">
    <property type="entry name" value="BONUS, ISOFORM C-RELATED"/>
    <property type="match status" value="1"/>
</dbReference>
<dbReference type="PROSITE" id="PS50119">
    <property type="entry name" value="ZF_BBOX"/>
    <property type="match status" value="1"/>
</dbReference>
<dbReference type="Pfam" id="PF00643">
    <property type="entry name" value="zf-B_box"/>
    <property type="match status" value="1"/>
</dbReference>
<dbReference type="InterPro" id="IPR000315">
    <property type="entry name" value="Znf_B-box"/>
</dbReference>
<dbReference type="Gene3D" id="3.30.40.10">
    <property type="entry name" value="Zinc/RING finger domain, C3HC4 (zinc finger)"/>
    <property type="match status" value="1"/>
</dbReference>
<gene>
    <name evidence="7" type="ORF">OXD698_LOCUS32559</name>
</gene>
<dbReference type="PROSITE" id="PS50089">
    <property type="entry name" value="ZF_RING_2"/>
    <property type="match status" value="1"/>
</dbReference>
<dbReference type="SMART" id="SM00368">
    <property type="entry name" value="LRR_RI"/>
    <property type="match status" value="4"/>
</dbReference>
<sequence length="533" mass="61034">MSSKSNGEEFKEQLEDIIKCPICLDNFNKPCTLSCSHTYCLQCIKDLAASNQGHFICPLRDGTTISSTNIDSLPLNLVISEIVDVVKKHAALCNVKCCNCNEHTAKVWCRDCLNKGFCRECYETLHKLPALADHRPGESKPPKIIHCSEHPTKEAEFWCEEDKTLYCSGCLIEKHQQHKCELIGDAVKKVIHKIKEDFTKHPLSVSPEIELKKILTEYEEQSKVKKSSIAEIFASIRRMIDDREKLINENLSDVDVQNKKKIEEYQIEWMQKWRNFRERRILFKQRVTTADYVTILQHRDNYQQYFSTANEDWTNLRPPILSEYNVEGVSQVQAAVKQALENIRVVEQSPYQNLQLEELISNQHNNSTLNLNNHGLNDFDTIIIAKALRINMKVTTLYLGNNQITAVGAARIADSLRYIKILTKLDLWSNQIGTIGAQHIADILRNNKTLMELGLNANQIDNKGAQYFADILRPNKTLAILHLADNQIGDEGAQSLADMLKSNTTLKELYILKNKEISANVRTQLKNQDNRLR</sequence>
<dbReference type="Gene3D" id="3.30.160.60">
    <property type="entry name" value="Classic Zinc Finger"/>
    <property type="match status" value="1"/>
</dbReference>
<protein>
    <submittedName>
        <fullName evidence="7">Uncharacterized protein</fullName>
    </submittedName>
</protein>
<dbReference type="CDD" id="cd19757">
    <property type="entry name" value="Bbox1"/>
    <property type="match status" value="1"/>
</dbReference>